<evidence type="ECO:0000256" key="3">
    <source>
        <dbReference type="ARBA" id="ARBA00023002"/>
    </source>
</evidence>
<name>A0A5C8ZMZ1_9GAMM</name>
<protein>
    <submittedName>
        <fullName evidence="7">Zinc-binding dehydrogenase</fullName>
    </submittedName>
</protein>
<dbReference type="EMBL" id="VRZA01000009">
    <property type="protein sequence ID" value="TXS89828.1"/>
    <property type="molecule type" value="Genomic_DNA"/>
</dbReference>
<evidence type="ECO:0000313" key="7">
    <source>
        <dbReference type="EMBL" id="TXS89828.1"/>
    </source>
</evidence>
<keyword evidence="8" id="KW-1185">Reference proteome</keyword>
<dbReference type="InterPro" id="IPR002328">
    <property type="entry name" value="ADH_Zn_CS"/>
</dbReference>
<feature type="region of interest" description="Disordered" evidence="5">
    <location>
        <begin position="1"/>
        <end position="20"/>
    </location>
</feature>
<dbReference type="GO" id="GO:0008270">
    <property type="term" value="F:zinc ion binding"/>
    <property type="evidence" value="ECO:0007669"/>
    <property type="project" value="InterPro"/>
</dbReference>
<dbReference type="InterPro" id="IPR050129">
    <property type="entry name" value="Zn_alcohol_dh"/>
</dbReference>
<dbReference type="GO" id="GO:0016616">
    <property type="term" value="F:oxidoreductase activity, acting on the CH-OH group of donors, NAD or NADP as acceptor"/>
    <property type="evidence" value="ECO:0007669"/>
    <property type="project" value="UniProtKB-ARBA"/>
</dbReference>
<dbReference type="InterPro" id="IPR013149">
    <property type="entry name" value="ADH-like_C"/>
</dbReference>
<proteinExistence type="inferred from homology"/>
<evidence type="ECO:0000256" key="5">
    <source>
        <dbReference type="SAM" id="MobiDB-lite"/>
    </source>
</evidence>
<keyword evidence="2 4" id="KW-0862">Zinc</keyword>
<dbReference type="PROSITE" id="PS00059">
    <property type="entry name" value="ADH_ZINC"/>
    <property type="match status" value="1"/>
</dbReference>
<evidence type="ECO:0000313" key="8">
    <source>
        <dbReference type="Proteomes" id="UP000321039"/>
    </source>
</evidence>
<reference evidence="7 8" key="1">
    <citation type="submission" date="2019-08" db="EMBL/GenBank/DDBJ databases">
        <title>Parahaliea maris sp. nov., isolated from the surface seawater.</title>
        <authorList>
            <person name="Liu Y."/>
        </authorList>
    </citation>
    <scope>NUCLEOTIDE SEQUENCE [LARGE SCALE GENOMIC DNA]</scope>
    <source>
        <strain evidence="7 8">HSLHS9</strain>
    </source>
</reference>
<comment type="caution">
    <text evidence="7">The sequence shown here is derived from an EMBL/GenBank/DDBJ whole genome shotgun (WGS) entry which is preliminary data.</text>
</comment>
<dbReference type="InterPro" id="IPR013154">
    <property type="entry name" value="ADH-like_N"/>
</dbReference>
<dbReference type="RefSeq" id="WP_148070078.1">
    <property type="nucleotide sequence ID" value="NZ_VRZA01000009.1"/>
</dbReference>
<dbReference type="Gene3D" id="3.90.180.10">
    <property type="entry name" value="Medium-chain alcohol dehydrogenases, catalytic domain"/>
    <property type="match status" value="2"/>
</dbReference>
<dbReference type="InterPro" id="IPR020843">
    <property type="entry name" value="ER"/>
</dbReference>
<dbReference type="InterPro" id="IPR036291">
    <property type="entry name" value="NAD(P)-bd_dom_sf"/>
</dbReference>
<keyword evidence="1 4" id="KW-0479">Metal-binding</keyword>
<dbReference type="Proteomes" id="UP000321039">
    <property type="component" value="Unassembled WGS sequence"/>
</dbReference>
<dbReference type="PANTHER" id="PTHR43401">
    <property type="entry name" value="L-THREONINE 3-DEHYDROGENASE"/>
    <property type="match status" value="1"/>
</dbReference>
<keyword evidence="3" id="KW-0560">Oxidoreductase</keyword>
<dbReference type="AlphaFoldDB" id="A0A5C8ZMZ1"/>
<evidence type="ECO:0000259" key="6">
    <source>
        <dbReference type="SMART" id="SM00829"/>
    </source>
</evidence>
<dbReference type="Gene3D" id="3.40.50.720">
    <property type="entry name" value="NAD(P)-binding Rossmann-like Domain"/>
    <property type="match status" value="1"/>
</dbReference>
<dbReference type="SUPFAM" id="SSF50129">
    <property type="entry name" value="GroES-like"/>
    <property type="match status" value="1"/>
</dbReference>
<dbReference type="Pfam" id="PF08240">
    <property type="entry name" value="ADH_N"/>
    <property type="match status" value="1"/>
</dbReference>
<evidence type="ECO:0000256" key="2">
    <source>
        <dbReference type="ARBA" id="ARBA00022833"/>
    </source>
</evidence>
<dbReference type="SMART" id="SM00829">
    <property type="entry name" value="PKS_ER"/>
    <property type="match status" value="1"/>
</dbReference>
<comment type="similarity">
    <text evidence="4">Belongs to the zinc-containing alcohol dehydrogenase family.</text>
</comment>
<feature type="domain" description="Enoyl reductase (ER)" evidence="6">
    <location>
        <begin position="10"/>
        <end position="338"/>
    </location>
</feature>
<dbReference type="PANTHER" id="PTHR43401:SF2">
    <property type="entry name" value="L-THREONINE 3-DEHYDROGENASE"/>
    <property type="match status" value="1"/>
</dbReference>
<dbReference type="Pfam" id="PF00107">
    <property type="entry name" value="ADH_zinc_N"/>
    <property type="match status" value="1"/>
</dbReference>
<dbReference type="SUPFAM" id="SSF51735">
    <property type="entry name" value="NAD(P)-binding Rossmann-fold domains"/>
    <property type="match status" value="1"/>
</dbReference>
<sequence>MQVGNYISPGHIDFRTDATRPKPGPGELLIHVKRCGICGSDLHMFRDGSLRERIVRQTPEGYEVPGHELAGVVAEVGQDVEGWSVGDRVVAIPGYGGGMAEFMTVPVNPYQVVAIPDSVDFDAAATTEPMADALQMVRLADVQPNEHIVIFGVGIIGLGVIQALKAKGIQAGSIIAIDVQEARLDKALELGATSVIDGRQKDLLERVAEATGEGVKTDFDPSHANIGVVFDCAGYSSHFGRPVPLETALEIIAPGRGRIICFGSFSGEATLNLHNIVRKQATVKGSFGYQPQELLDALEMMRSGAVDRNTLISHHFPLEKIDSAFSAQMGADAIKVIIDIPETG</sequence>
<evidence type="ECO:0000256" key="4">
    <source>
        <dbReference type="RuleBase" id="RU361277"/>
    </source>
</evidence>
<organism evidence="7 8">
    <name type="scientific">Parahaliea maris</name>
    <dbReference type="NCBI Taxonomy" id="2716870"/>
    <lineage>
        <taxon>Bacteria</taxon>
        <taxon>Pseudomonadati</taxon>
        <taxon>Pseudomonadota</taxon>
        <taxon>Gammaproteobacteria</taxon>
        <taxon>Cellvibrionales</taxon>
        <taxon>Halieaceae</taxon>
        <taxon>Parahaliea</taxon>
    </lineage>
</organism>
<accession>A0A5C8ZMZ1</accession>
<gene>
    <name evidence="7" type="ORF">FV139_19030</name>
</gene>
<dbReference type="InterPro" id="IPR011032">
    <property type="entry name" value="GroES-like_sf"/>
</dbReference>
<comment type="cofactor">
    <cofactor evidence="4">
        <name>Zn(2+)</name>
        <dbReference type="ChEBI" id="CHEBI:29105"/>
    </cofactor>
</comment>
<evidence type="ECO:0000256" key="1">
    <source>
        <dbReference type="ARBA" id="ARBA00022723"/>
    </source>
</evidence>